<proteinExistence type="predicted"/>
<evidence type="ECO:0000313" key="2">
    <source>
        <dbReference type="Proteomes" id="UP000186922"/>
    </source>
</evidence>
<organism evidence="1 2">
    <name type="scientific">Ramazzottius varieornatus</name>
    <name type="common">Water bear</name>
    <name type="synonym">Tardigrade</name>
    <dbReference type="NCBI Taxonomy" id="947166"/>
    <lineage>
        <taxon>Eukaryota</taxon>
        <taxon>Metazoa</taxon>
        <taxon>Ecdysozoa</taxon>
        <taxon>Tardigrada</taxon>
        <taxon>Eutardigrada</taxon>
        <taxon>Parachela</taxon>
        <taxon>Hypsibioidea</taxon>
        <taxon>Ramazzottiidae</taxon>
        <taxon>Ramazzottius</taxon>
    </lineage>
</organism>
<reference evidence="1 2" key="1">
    <citation type="journal article" date="2016" name="Nat. Commun.">
        <title>Extremotolerant tardigrade genome and improved radiotolerance of human cultured cells by tardigrade-unique protein.</title>
        <authorList>
            <person name="Hashimoto T."/>
            <person name="Horikawa D.D."/>
            <person name="Saito Y."/>
            <person name="Kuwahara H."/>
            <person name="Kozuka-Hata H."/>
            <person name="Shin-I T."/>
            <person name="Minakuchi Y."/>
            <person name="Ohishi K."/>
            <person name="Motoyama A."/>
            <person name="Aizu T."/>
            <person name="Enomoto A."/>
            <person name="Kondo K."/>
            <person name="Tanaka S."/>
            <person name="Hara Y."/>
            <person name="Koshikawa S."/>
            <person name="Sagara H."/>
            <person name="Miura T."/>
            <person name="Yokobori S."/>
            <person name="Miyagawa K."/>
            <person name="Suzuki Y."/>
            <person name="Kubo T."/>
            <person name="Oyama M."/>
            <person name="Kohara Y."/>
            <person name="Fujiyama A."/>
            <person name="Arakawa K."/>
            <person name="Katayama T."/>
            <person name="Toyoda A."/>
            <person name="Kunieda T."/>
        </authorList>
    </citation>
    <scope>NUCLEOTIDE SEQUENCE [LARGE SCALE GENOMIC DNA]</scope>
    <source>
        <strain evidence="1 2">YOKOZUNA-1</strain>
    </source>
</reference>
<dbReference type="AlphaFoldDB" id="A0A1D1W4P1"/>
<dbReference type="Proteomes" id="UP000186922">
    <property type="component" value="Unassembled WGS sequence"/>
</dbReference>
<name>A0A1D1W4P1_RAMVA</name>
<accession>A0A1D1W4P1</accession>
<dbReference type="EMBL" id="BDGG01000017">
    <property type="protein sequence ID" value="GAV08455.1"/>
    <property type="molecule type" value="Genomic_DNA"/>
</dbReference>
<gene>
    <name evidence="1" type="primary">RvY_18140</name>
    <name evidence="1" type="synonym">RvY_18140.1</name>
    <name evidence="1" type="ORF">RvY_18140-1</name>
</gene>
<comment type="caution">
    <text evidence="1">The sequence shown here is derived from an EMBL/GenBank/DDBJ whole genome shotgun (WGS) entry which is preliminary data.</text>
</comment>
<keyword evidence="2" id="KW-1185">Reference proteome</keyword>
<sequence length="196" mass="22425">MQSIRPANEISKFLIAFFLWTKINLILTAPDRISWYPVSRSAISDSYDVDMSTSKSHSGQTYPGEWEHRYGPLGCMPRVTCQEETTVPPQVPIYIPFPVLVTQINNYGGTNSFNINSERPKAKEQWPAINMHYTSSSPQTFFPNSVLSRFLRDGTLVLLYLSKLYFQEMEVDSASIPACYCSRDEDITIQQDDEIF</sequence>
<protein>
    <submittedName>
        <fullName evidence="1">Uncharacterized protein</fullName>
    </submittedName>
</protein>
<evidence type="ECO:0000313" key="1">
    <source>
        <dbReference type="EMBL" id="GAV08455.1"/>
    </source>
</evidence>